<keyword evidence="3" id="KW-1185">Reference proteome</keyword>
<gene>
    <name evidence="2" type="ORF">J3R30DRAFT_1415828</name>
</gene>
<feature type="region of interest" description="Disordered" evidence="1">
    <location>
        <begin position="61"/>
        <end position="99"/>
    </location>
</feature>
<reference evidence="2" key="1">
    <citation type="submission" date="2022-08" db="EMBL/GenBank/DDBJ databases">
        <title>A Global Phylogenomic Analysis of the Shiitake Genus Lentinula.</title>
        <authorList>
            <consortium name="DOE Joint Genome Institute"/>
            <person name="Sierra-Patev S."/>
            <person name="Min B."/>
            <person name="Naranjo-Ortiz M."/>
            <person name="Looney B."/>
            <person name="Konkel Z."/>
            <person name="Slot J.C."/>
            <person name="Sakamoto Y."/>
            <person name="Steenwyk J.L."/>
            <person name="Rokas A."/>
            <person name="Carro J."/>
            <person name="Camarero S."/>
            <person name="Ferreira P."/>
            <person name="Molpeceres G."/>
            <person name="Ruiz-Duenas F.J."/>
            <person name="Serrano A."/>
            <person name="Henrissat B."/>
            <person name="Drula E."/>
            <person name="Hughes K.W."/>
            <person name="Mata J.L."/>
            <person name="Ishikawa N.K."/>
            <person name="Vargas-Isla R."/>
            <person name="Ushijima S."/>
            <person name="Smith C.A."/>
            <person name="Ahrendt S."/>
            <person name="Andreopoulos W."/>
            <person name="He G."/>
            <person name="Labutti K."/>
            <person name="Lipzen A."/>
            <person name="Ng V."/>
            <person name="Riley R."/>
            <person name="Sandor L."/>
            <person name="Barry K."/>
            <person name="Martinez A.T."/>
            <person name="Xiao Y."/>
            <person name="Gibbons J.G."/>
            <person name="Terashima K."/>
            <person name="Grigoriev I.V."/>
            <person name="Hibbett D.S."/>
        </authorList>
    </citation>
    <scope>NUCLEOTIDE SEQUENCE</scope>
    <source>
        <strain evidence="2">JLM2183</strain>
    </source>
</reference>
<dbReference type="Proteomes" id="UP001150266">
    <property type="component" value="Unassembled WGS sequence"/>
</dbReference>
<feature type="compositionally biased region" description="Low complexity" evidence="1">
    <location>
        <begin position="68"/>
        <end position="85"/>
    </location>
</feature>
<feature type="region of interest" description="Disordered" evidence="1">
    <location>
        <begin position="447"/>
        <end position="467"/>
    </location>
</feature>
<accession>A0A9W9AQA4</accession>
<evidence type="ECO:0000313" key="3">
    <source>
        <dbReference type="Proteomes" id="UP001150266"/>
    </source>
</evidence>
<proteinExistence type="predicted"/>
<evidence type="ECO:0000313" key="2">
    <source>
        <dbReference type="EMBL" id="KAJ4485860.1"/>
    </source>
</evidence>
<protein>
    <submittedName>
        <fullName evidence="2">Uncharacterized protein</fullName>
    </submittedName>
</protein>
<dbReference type="OrthoDB" id="2973353at2759"/>
<organism evidence="2 3">
    <name type="scientific">Lentinula aciculospora</name>
    <dbReference type="NCBI Taxonomy" id="153920"/>
    <lineage>
        <taxon>Eukaryota</taxon>
        <taxon>Fungi</taxon>
        <taxon>Dikarya</taxon>
        <taxon>Basidiomycota</taxon>
        <taxon>Agaricomycotina</taxon>
        <taxon>Agaricomycetes</taxon>
        <taxon>Agaricomycetidae</taxon>
        <taxon>Agaricales</taxon>
        <taxon>Marasmiineae</taxon>
        <taxon>Omphalotaceae</taxon>
        <taxon>Lentinula</taxon>
    </lineage>
</organism>
<dbReference type="EMBL" id="JAOTPV010000003">
    <property type="protein sequence ID" value="KAJ4485860.1"/>
    <property type="molecule type" value="Genomic_DNA"/>
</dbReference>
<sequence length="521" mass="58188">MLNFNMSATVRLSRFPHTRYNTKHTTPSTTNNPLFSPAYLIMDDFSRHKGHEAFDGMASVDIPPRAESITTDSSSSNSASTTGTTPLLHANQLPSPDYLKMHTMQPTMQEDQNAFASTSTQPAYYPMPAAGYMSFQAPFSNTSSPPATAAAAARQSPSPVPVPYLSTSMPAPMAMPVPDLFPLPAGVHDSGIDFGPGVRPPSHAANPAVVTSGLAEELTLFRARSILGFAKSQSRLGFVKPRPLTVISASNLDLDSDSDLDLVQLPPHTYDESTHVLIEDLRPVIESCIEIVVRLIPTPQVSSTGRLIRLPLGREEAVCASMEGTLRHLWGCITLRPGCACPSARDHEALPEGERGSDICREFHEAFERKLRRFTTRIRTFHEQINRPRRMHRSSFTERLLGWQDAFDQWINRFERLNAYLRLRLEHAHTKEIHIRLERERAIAAQIQSSEKSEAGSNSGRRSIQRHHHHALTIQQLKEDYDVARRALLEAHKRAAGLAWRRDAMGQLERDFGTWTIRDAV</sequence>
<name>A0A9W9AQA4_9AGAR</name>
<feature type="compositionally biased region" description="Polar residues" evidence="1">
    <location>
        <begin position="447"/>
        <end position="462"/>
    </location>
</feature>
<evidence type="ECO:0000256" key="1">
    <source>
        <dbReference type="SAM" id="MobiDB-lite"/>
    </source>
</evidence>
<comment type="caution">
    <text evidence="2">The sequence shown here is derived from an EMBL/GenBank/DDBJ whole genome shotgun (WGS) entry which is preliminary data.</text>
</comment>
<dbReference type="AlphaFoldDB" id="A0A9W9AQA4"/>